<comment type="caution">
    <text evidence="1">The sequence shown here is derived from an EMBL/GenBank/DDBJ whole genome shotgun (WGS) entry which is preliminary data.</text>
</comment>
<gene>
    <name evidence="1" type="ORF">ENH87_20420</name>
</gene>
<evidence type="ECO:0000313" key="1">
    <source>
        <dbReference type="EMBL" id="HEA23257.1"/>
    </source>
</evidence>
<dbReference type="Gene3D" id="3.20.20.80">
    <property type="entry name" value="Glycosidases"/>
    <property type="match status" value="1"/>
</dbReference>
<dbReference type="InterPro" id="IPR017853">
    <property type="entry name" value="GH"/>
</dbReference>
<dbReference type="Proteomes" id="UP000886191">
    <property type="component" value="Unassembled WGS sequence"/>
</dbReference>
<dbReference type="SUPFAM" id="SSF51445">
    <property type="entry name" value="(Trans)glycosidases"/>
    <property type="match status" value="1"/>
</dbReference>
<proteinExistence type="predicted"/>
<dbReference type="AlphaFoldDB" id="A0A831QVA7"/>
<accession>A0A831QVA7</accession>
<reference evidence="1" key="1">
    <citation type="journal article" date="2020" name="mSystems">
        <title>Genome- and Community-Level Interaction Insights into Carbon Utilization and Element Cycling Functions of Hydrothermarchaeota in Hydrothermal Sediment.</title>
        <authorList>
            <person name="Zhou Z."/>
            <person name="Liu Y."/>
            <person name="Xu W."/>
            <person name="Pan J."/>
            <person name="Luo Z.H."/>
            <person name="Li M."/>
        </authorList>
    </citation>
    <scope>NUCLEOTIDE SEQUENCE [LARGE SCALE GENOMIC DNA]</scope>
    <source>
        <strain evidence="1">HyVt-345</strain>
    </source>
</reference>
<sequence length="83" mass="9191">MLEVVFDLVAEIMAVFEADAFHAGIREVFHIAVDNFTQCKGRDPAALFAGEVIKINAHLAEKNTKLWMWGDRLIEGNDSGKGT</sequence>
<name>A0A831QVA7_9FLAO</name>
<protein>
    <submittedName>
        <fullName evidence="1">Uncharacterized protein</fullName>
    </submittedName>
</protein>
<dbReference type="EMBL" id="DRGL01000076">
    <property type="protein sequence ID" value="HEA23257.1"/>
    <property type="molecule type" value="Genomic_DNA"/>
</dbReference>
<organism evidence="1">
    <name type="scientific">Pricia antarctica</name>
    <dbReference type="NCBI Taxonomy" id="641691"/>
    <lineage>
        <taxon>Bacteria</taxon>
        <taxon>Pseudomonadati</taxon>
        <taxon>Bacteroidota</taxon>
        <taxon>Flavobacteriia</taxon>
        <taxon>Flavobacteriales</taxon>
        <taxon>Flavobacteriaceae</taxon>
        <taxon>Pricia</taxon>
    </lineage>
</organism>